<reference evidence="10" key="2">
    <citation type="submission" date="2021-04" db="EMBL/GenBank/DDBJ databases">
        <title>Brevibacillus composti FJAT-54423, complete genome.</title>
        <authorList>
            <person name="Tang R."/>
        </authorList>
    </citation>
    <scope>NUCLEOTIDE SEQUENCE</scope>
    <source>
        <strain evidence="10">FJAT-54424</strain>
    </source>
</reference>
<feature type="transmembrane region" description="Helical" evidence="7">
    <location>
        <begin position="52"/>
        <end position="72"/>
    </location>
</feature>
<dbReference type="InterPro" id="IPR010656">
    <property type="entry name" value="DctM"/>
</dbReference>
<evidence type="ECO:0000259" key="8">
    <source>
        <dbReference type="Pfam" id="PF06808"/>
    </source>
</evidence>
<dbReference type="GO" id="GO:0022857">
    <property type="term" value="F:transmembrane transporter activity"/>
    <property type="evidence" value="ECO:0007669"/>
    <property type="project" value="TreeGrafter"/>
</dbReference>
<dbReference type="GO" id="GO:0005886">
    <property type="term" value="C:plasma membrane"/>
    <property type="evidence" value="ECO:0007669"/>
    <property type="project" value="UniProtKB-SubCell"/>
</dbReference>
<feature type="transmembrane region" description="Helical" evidence="7">
    <location>
        <begin position="392"/>
        <end position="413"/>
    </location>
</feature>
<keyword evidence="4 7" id="KW-0812">Transmembrane</keyword>
<evidence type="ECO:0000256" key="3">
    <source>
        <dbReference type="ARBA" id="ARBA00022519"/>
    </source>
</evidence>
<evidence type="ECO:0000256" key="6">
    <source>
        <dbReference type="ARBA" id="ARBA00023136"/>
    </source>
</evidence>
<dbReference type="PANTHER" id="PTHR33362">
    <property type="entry name" value="SIALIC ACID TRAP TRANSPORTER PERMEASE PROTEIN SIAT-RELATED"/>
    <property type="match status" value="1"/>
</dbReference>
<dbReference type="AlphaFoldDB" id="A0A7T5JR38"/>
<feature type="transmembrane region" description="Helical" evidence="7">
    <location>
        <begin position="136"/>
        <end position="159"/>
    </location>
</feature>
<dbReference type="InterPro" id="IPR004681">
    <property type="entry name" value="TRAP_DctM"/>
</dbReference>
<evidence type="ECO:0000313" key="9">
    <source>
        <dbReference type="EMBL" id="QQE76681.1"/>
    </source>
</evidence>
<keyword evidence="3" id="KW-0997">Cell inner membrane</keyword>
<accession>A0A7T5JR38</accession>
<feature type="transmembrane region" description="Helical" evidence="7">
    <location>
        <begin position="313"/>
        <end position="344"/>
    </location>
</feature>
<dbReference type="PANTHER" id="PTHR33362:SF3">
    <property type="entry name" value="SIALIC ACID TRAP TRANSPORTER PERMEASE PROTEIN SIAT"/>
    <property type="match status" value="1"/>
</dbReference>
<protein>
    <submittedName>
        <fullName evidence="9">TRAP transporter large permease</fullName>
    </submittedName>
</protein>
<evidence type="ECO:0000256" key="7">
    <source>
        <dbReference type="SAM" id="Phobius"/>
    </source>
</evidence>
<evidence type="ECO:0000256" key="2">
    <source>
        <dbReference type="ARBA" id="ARBA00022475"/>
    </source>
</evidence>
<feature type="transmembrane region" description="Helical" evidence="7">
    <location>
        <begin position="212"/>
        <end position="234"/>
    </location>
</feature>
<sequence>MGASIGFVVLLVLGAPIAFVIGITGFLHLLGTGEFHLLPAMTQRMYSNVDSFTLLAIPFFILAGELMNTSGITTKLIGFSRCLIGYVRGGIGYVNVVVAVFLGAIVGSANAEAAIRGSMMVPEMEKDGYDRDFSSALTATSSIIGPIHPPSLIFIIYGVAASTSIGALFLAGIIPALLIAIAHMVVVYFYVRKKGAVLKKHPFPTLKEFGRSFYEAIPALLIPLIILGGIYSGLFTPTESGAIACFVALIVGFFVYRTLTIADLPKILLQTGLITASITFIIATSNILGWSLAIEQLPQKIAQVMLAISDSPIVILLLINVLLLIVGMFLDITAALLILVPVLLPVVTSIGVDPVHFGLIISINLALGLVTPPVGVVLFVTSNVTKVPLQPLVKACIPFFISILVTLLVVTYVPELSLFLPRMAGLIGP</sequence>
<proteinExistence type="predicted"/>
<dbReference type="PIRSF" id="PIRSF006066">
    <property type="entry name" value="HI0050"/>
    <property type="match status" value="1"/>
</dbReference>
<keyword evidence="6 7" id="KW-0472">Membrane</keyword>
<evidence type="ECO:0000256" key="4">
    <source>
        <dbReference type="ARBA" id="ARBA00022692"/>
    </source>
</evidence>
<dbReference type="Proteomes" id="UP000677234">
    <property type="component" value="Chromosome"/>
</dbReference>
<comment type="subcellular location">
    <subcellularLocation>
        <location evidence="1">Cell inner membrane</location>
        <topology evidence="1">Multi-pass membrane protein</topology>
    </subcellularLocation>
</comment>
<evidence type="ECO:0000313" key="11">
    <source>
        <dbReference type="Proteomes" id="UP000595847"/>
    </source>
</evidence>
<organism evidence="9 11">
    <name type="scientific">Brevibacillus composti</name>
    <dbReference type="NCBI Taxonomy" id="2796470"/>
    <lineage>
        <taxon>Bacteria</taxon>
        <taxon>Bacillati</taxon>
        <taxon>Bacillota</taxon>
        <taxon>Bacilli</taxon>
        <taxon>Bacillales</taxon>
        <taxon>Paenibacillaceae</taxon>
        <taxon>Brevibacillus</taxon>
    </lineage>
</organism>
<keyword evidence="2" id="KW-1003">Cell membrane</keyword>
<dbReference type="Proteomes" id="UP000595847">
    <property type="component" value="Chromosome"/>
</dbReference>
<feature type="transmembrane region" description="Helical" evidence="7">
    <location>
        <begin position="6"/>
        <end position="31"/>
    </location>
</feature>
<evidence type="ECO:0000313" key="10">
    <source>
        <dbReference type="EMBL" id="QUO43749.1"/>
    </source>
</evidence>
<dbReference type="EMBL" id="CP066308">
    <property type="protein sequence ID" value="QQE76681.1"/>
    <property type="molecule type" value="Genomic_DNA"/>
</dbReference>
<dbReference type="EMBL" id="CP073708">
    <property type="protein sequence ID" value="QUO43749.1"/>
    <property type="molecule type" value="Genomic_DNA"/>
</dbReference>
<name>A0A7T5JR38_9BACL</name>
<reference evidence="9 11" key="1">
    <citation type="submission" date="2020-12" db="EMBL/GenBank/DDBJ databases">
        <title>strain FJAT-54423T represents a novel species of the genus Brevibacillus.</title>
        <authorList>
            <person name="Tang R."/>
        </authorList>
    </citation>
    <scope>NUCLEOTIDE SEQUENCE [LARGE SCALE GENOMIC DNA]</scope>
    <source>
        <strain evidence="9 11">FJAT-54423</strain>
    </source>
</reference>
<feature type="transmembrane region" description="Helical" evidence="7">
    <location>
        <begin position="240"/>
        <end position="259"/>
    </location>
</feature>
<feature type="transmembrane region" description="Helical" evidence="7">
    <location>
        <begin position="356"/>
        <end position="380"/>
    </location>
</feature>
<evidence type="ECO:0000256" key="5">
    <source>
        <dbReference type="ARBA" id="ARBA00022989"/>
    </source>
</evidence>
<dbReference type="NCBIfam" id="TIGR00786">
    <property type="entry name" value="dctM"/>
    <property type="match status" value="1"/>
</dbReference>
<dbReference type="KEGG" id="bcop:JD108_17905"/>
<evidence type="ECO:0000313" key="12">
    <source>
        <dbReference type="Proteomes" id="UP000677234"/>
    </source>
</evidence>
<dbReference type="Pfam" id="PF06808">
    <property type="entry name" value="DctM"/>
    <property type="match status" value="1"/>
</dbReference>
<gene>
    <name evidence="9" type="ORF">JD108_17905</name>
    <name evidence="10" type="ORF">KDJ56_17845</name>
</gene>
<feature type="transmembrane region" description="Helical" evidence="7">
    <location>
        <begin position="92"/>
        <end position="115"/>
    </location>
</feature>
<feature type="transmembrane region" description="Helical" evidence="7">
    <location>
        <begin position="271"/>
        <end position="293"/>
    </location>
</feature>
<feature type="transmembrane region" description="Helical" evidence="7">
    <location>
        <begin position="165"/>
        <end position="191"/>
    </location>
</feature>
<feature type="domain" description="TRAP C4-dicarboxylate transport system permease DctM subunit" evidence="8">
    <location>
        <begin position="6"/>
        <end position="416"/>
    </location>
</feature>
<evidence type="ECO:0000256" key="1">
    <source>
        <dbReference type="ARBA" id="ARBA00004429"/>
    </source>
</evidence>
<keyword evidence="12" id="KW-1185">Reference proteome</keyword>
<keyword evidence="5 7" id="KW-1133">Transmembrane helix</keyword>